<accession>A0A1Y2FRR2</accession>
<sequence>MDETSLLWHLTESAPDRDRNYHPSNNSRSPPLDETKFAADFNSRPVILVDELPDEHLAAYTPLINGLLNQWKAGDDKAPDDLRAHYQVMKELASCTIDGHDHFYADCFKQLMLISTPTASSSSCPTSFLTAEDKEDKTNPKPDLILRRGRNGEWRMIAEVVKWDDSLFLELERASKADGQAVRMEHLEHKYRDMLNKLVLSLERWGLRHGLHSNHPQTRRASHHQPRGTLL</sequence>
<evidence type="ECO:0000256" key="1">
    <source>
        <dbReference type="SAM" id="MobiDB-lite"/>
    </source>
</evidence>
<feature type="region of interest" description="Disordered" evidence="1">
    <location>
        <begin position="12"/>
        <end position="35"/>
    </location>
</feature>
<reference evidence="2 3" key="1">
    <citation type="submission" date="2016-07" db="EMBL/GenBank/DDBJ databases">
        <title>Pervasive Adenine N6-methylation of Active Genes in Fungi.</title>
        <authorList>
            <consortium name="DOE Joint Genome Institute"/>
            <person name="Mondo S.J."/>
            <person name="Dannebaum R.O."/>
            <person name="Kuo R.C."/>
            <person name="Labutti K."/>
            <person name="Haridas S."/>
            <person name="Kuo A."/>
            <person name="Salamov A."/>
            <person name="Ahrendt S.R."/>
            <person name="Lipzen A."/>
            <person name="Sullivan W."/>
            <person name="Andreopoulos W.B."/>
            <person name="Clum A."/>
            <person name="Lindquist E."/>
            <person name="Daum C."/>
            <person name="Ramamoorthy G.K."/>
            <person name="Gryganskyi A."/>
            <person name="Culley D."/>
            <person name="Magnuson J.K."/>
            <person name="James T.Y."/>
            <person name="O'Malley M.A."/>
            <person name="Stajich J.E."/>
            <person name="Spatafora J.W."/>
            <person name="Visel A."/>
            <person name="Grigoriev I.V."/>
        </authorList>
    </citation>
    <scope>NUCLEOTIDE SEQUENCE [LARGE SCALE GENOMIC DNA]</scope>
    <source>
        <strain evidence="2 3">62-1032</strain>
    </source>
</reference>
<gene>
    <name evidence="2" type="ORF">BCR35DRAFT_54698</name>
</gene>
<dbReference type="InParanoid" id="A0A1Y2FRR2"/>
<comment type="caution">
    <text evidence="2">The sequence shown here is derived from an EMBL/GenBank/DDBJ whole genome shotgun (WGS) entry which is preliminary data.</text>
</comment>
<evidence type="ECO:0000313" key="2">
    <source>
        <dbReference type="EMBL" id="ORY85405.1"/>
    </source>
</evidence>
<protein>
    <submittedName>
        <fullName evidence="2">Uncharacterized protein</fullName>
    </submittedName>
</protein>
<organism evidence="2 3">
    <name type="scientific">Leucosporidium creatinivorum</name>
    <dbReference type="NCBI Taxonomy" id="106004"/>
    <lineage>
        <taxon>Eukaryota</taxon>
        <taxon>Fungi</taxon>
        <taxon>Dikarya</taxon>
        <taxon>Basidiomycota</taxon>
        <taxon>Pucciniomycotina</taxon>
        <taxon>Microbotryomycetes</taxon>
        <taxon>Leucosporidiales</taxon>
        <taxon>Leucosporidium</taxon>
    </lineage>
</organism>
<proteinExistence type="predicted"/>
<name>A0A1Y2FRR2_9BASI</name>
<feature type="region of interest" description="Disordered" evidence="1">
    <location>
        <begin position="212"/>
        <end position="231"/>
    </location>
</feature>
<dbReference type="Proteomes" id="UP000193467">
    <property type="component" value="Unassembled WGS sequence"/>
</dbReference>
<dbReference type="AlphaFoldDB" id="A0A1Y2FRR2"/>
<keyword evidence="3" id="KW-1185">Reference proteome</keyword>
<dbReference type="EMBL" id="MCGR01000016">
    <property type="protein sequence ID" value="ORY85405.1"/>
    <property type="molecule type" value="Genomic_DNA"/>
</dbReference>
<evidence type="ECO:0000313" key="3">
    <source>
        <dbReference type="Proteomes" id="UP000193467"/>
    </source>
</evidence>